<accession>A0A132NMV8</accession>
<evidence type="ECO:0000313" key="2">
    <source>
        <dbReference type="EMBL" id="KWX11423.1"/>
    </source>
</evidence>
<dbReference type="Pfam" id="PF04177">
    <property type="entry name" value="TAP42"/>
    <property type="match status" value="1"/>
</dbReference>
<sequence length="446" mass="50512">MNATTVTQAVDGMSGMELLWLGLVEYKELRKLNKEEREKALKGVLQRFELLVSRGSSEQRLSKNESSKELDETTIPFLLGYYYVGKILNDYVHENRFKALTIASNNFIIFLEILNDYGMLSPDEAAEVVAMQQEAGLGGEKDEKDEMIEHVKPQQGIAKALATRQRAQQEFRVQQEAEAMHGKIADLMQSTKREDYDTARDLLEKYLRTLIVSAKFGALKELKYLYEEMQMLLFEKNNPEEAERIRKDHMRYGDPDNAKKSINMVSLTEQDIASIDKSKPIQISNAEDLKRLEVIKQEARKQGAFVPKDCIELLREGNEGAAVAMAPTKAGLGGIATASNITTRDVLGQADGLRLNSEQFTGLNLVYGGGNPYTGQLPGDPNGDHRNVVYKVSRTETMQPGTKDDEPDEDKPPSDYSDDEEMHRKRKDDDENDGRKRGWGNRYRRM</sequence>
<dbReference type="Proteomes" id="UP000070089">
    <property type="component" value="Unassembled WGS sequence"/>
</dbReference>
<dbReference type="InterPro" id="IPR038511">
    <property type="entry name" value="TAP42/TAP46-like_sf"/>
</dbReference>
<evidence type="ECO:0008006" key="4">
    <source>
        <dbReference type="Google" id="ProtNLM"/>
    </source>
</evidence>
<protein>
    <recommendedName>
        <fullName evidence="4">TAP42-like family protein</fullName>
    </recommendedName>
</protein>
<dbReference type="GO" id="GO:0005829">
    <property type="term" value="C:cytosol"/>
    <property type="evidence" value="ECO:0007669"/>
    <property type="project" value="TreeGrafter"/>
</dbReference>
<gene>
    <name evidence="2" type="ORF">QR46_4619</name>
</gene>
<evidence type="ECO:0000313" key="3">
    <source>
        <dbReference type="Proteomes" id="UP000070089"/>
    </source>
</evidence>
<dbReference type="EMBL" id="JXTI01000190">
    <property type="protein sequence ID" value="KWX11423.1"/>
    <property type="molecule type" value="Genomic_DNA"/>
</dbReference>
<dbReference type="GO" id="GO:0051721">
    <property type="term" value="F:protein phosphatase 2A binding"/>
    <property type="evidence" value="ECO:0007669"/>
    <property type="project" value="TreeGrafter"/>
</dbReference>
<evidence type="ECO:0000256" key="1">
    <source>
        <dbReference type="SAM" id="MobiDB-lite"/>
    </source>
</evidence>
<dbReference type="GO" id="GO:0009966">
    <property type="term" value="P:regulation of signal transduction"/>
    <property type="evidence" value="ECO:0007669"/>
    <property type="project" value="InterPro"/>
</dbReference>
<dbReference type="AlphaFoldDB" id="A0A132NMV8"/>
<dbReference type="InterPro" id="IPR007304">
    <property type="entry name" value="TAP46-like"/>
</dbReference>
<comment type="caution">
    <text evidence="2">The sequence shown here is derived from an EMBL/GenBank/DDBJ whole genome shotgun (WGS) entry which is preliminary data.</text>
</comment>
<feature type="region of interest" description="Disordered" evidence="1">
    <location>
        <begin position="393"/>
        <end position="446"/>
    </location>
</feature>
<name>A0A132NMV8_GIAIN</name>
<dbReference type="GO" id="GO:0035303">
    <property type="term" value="P:regulation of dephosphorylation"/>
    <property type="evidence" value="ECO:0007669"/>
    <property type="project" value="TreeGrafter"/>
</dbReference>
<feature type="compositionally biased region" description="Basic residues" evidence="1">
    <location>
        <begin position="437"/>
        <end position="446"/>
    </location>
</feature>
<proteinExistence type="predicted"/>
<feature type="compositionally biased region" description="Basic and acidic residues" evidence="1">
    <location>
        <begin position="421"/>
        <end position="436"/>
    </location>
</feature>
<dbReference type="Gene3D" id="1.25.40.540">
    <property type="entry name" value="TAP42-like family"/>
    <property type="match status" value="1"/>
</dbReference>
<dbReference type="PANTHER" id="PTHR10933">
    <property type="entry name" value="IMMUNOGLOBULIN-BINDING PROTEIN 1"/>
    <property type="match status" value="1"/>
</dbReference>
<organism evidence="2 3">
    <name type="scientific">Giardia duodenalis assemblage B</name>
    <dbReference type="NCBI Taxonomy" id="1394984"/>
    <lineage>
        <taxon>Eukaryota</taxon>
        <taxon>Metamonada</taxon>
        <taxon>Diplomonadida</taxon>
        <taxon>Hexamitidae</taxon>
        <taxon>Giardiinae</taxon>
        <taxon>Giardia</taxon>
    </lineage>
</organism>
<reference evidence="2 3" key="1">
    <citation type="journal article" date="2015" name="Mol. Biochem. Parasitol.">
        <title>Identification of polymorphic genes for use in assemblage B genotyping assays through comparative genomics of multiple assemblage B Giardia duodenalis isolates.</title>
        <authorList>
            <person name="Wielinga C."/>
            <person name="Thompson R.C."/>
            <person name="Monis P."/>
            <person name="Ryan U."/>
        </authorList>
    </citation>
    <scope>NUCLEOTIDE SEQUENCE [LARGE SCALE GENOMIC DNA]</scope>
    <source>
        <strain evidence="2 3">BAH15c1</strain>
    </source>
</reference>
<dbReference type="PANTHER" id="PTHR10933:SF9">
    <property type="entry name" value="IMMUNOGLOBULIN-BINDING PROTEIN 1"/>
    <property type="match status" value="1"/>
</dbReference>
<dbReference type="OrthoDB" id="10253933at2759"/>
<dbReference type="VEuPathDB" id="GiardiaDB:QR46_4619"/>